<gene>
    <name evidence="3" type="ORF">MGAL_10B063790</name>
</gene>
<evidence type="ECO:0000259" key="2">
    <source>
        <dbReference type="SMART" id="SM00181"/>
    </source>
</evidence>
<evidence type="ECO:0000313" key="4">
    <source>
        <dbReference type="Proteomes" id="UP000596742"/>
    </source>
</evidence>
<feature type="transmembrane region" description="Helical" evidence="1">
    <location>
        <begin position="202"/>
        <end position="219"/>
    </location>
</feature>
<keyword evidence="1" id="KW-1133">Transmembrane helix</keyword>
<feature type="domain" description="EGF-like" evidence="2">
    <location>
        <begin position="159"/>
        <end position="195"/>
    </location>
</feature>
<dbReference type="EMBL" id="UYJE01007866">
    <property type="protein sequence ID" value="VDI58692.1"/>
    <property type="molecule type" value="Genomic_DNA"/>
</dbReference>
<protein>
    <recommendedName>
        <fullName evidence="2">EGF-like domain-containing protein</fullName>
    </recommendedName>
</protein>
<dbReference type="OrthoDB" id="6072984at2759"/>
<dbReference type="Proteomes" id="UP000596742">
    <property type="component" value="Unassembled WGS sequence"/>
</dbReference>
<keyword evidence="4" id="KW-1185">Reference proteome</keyword>
<sequence>MVIFVIYVEVGVEGVAYDGACKVNGNCSEANNVCTSTKCACSTTSFKEDSTTKCASKIALDGTCTASPAGQCIDTNAACHATHLKCKCKSSFFANKAAACASEIAALNDACDATDPSPGQCAKDNSECRIDGSGGKCLCKTTHYTDGGNCVIRIVPGASCASTQCVNHASCNTTSKCQCDAGYTATPTAKPTMCSGVIKVATLWYMMAVPIYVSMMSLLR</sequence>
<evidence type="ECO:0000256" key="1">
    <source>
        <dbReference type="SAM" id="Phobius"/>
    </source>
</evidence>
<accession>A0A8B6G4Z1</accession>
<reference evidence="3" key="1">
    <citation type="submission" date="2018-11" db="EMBL/GenBank/DDBJ databases">
        <authorList>
            <person name="Alioto T."/>
            <person name="Alioto T."/>
        </authorList>
    </citation>
    <scope>NUCLEOTIDE SEQUENCE</scope>
</reference>
<comment type="caution">
    <text evidence="3">The sequence shown here is derived from an EMBL/GenBank/DDBJ whole genome shotgun (WGS) entry which is preliminary data.</text>
</comment>
<name>A0A8B6G4Z1_MYTGA</name>
<dbReference type="InterPro" id="IPR000742">
    <property type="entry name" value="EGF"/>
</dbReference>
<keyword evidence="1" id="KW-0812">Transmembrane</keyword>
<feature type="domain" description="EGF-like" evidence="2">
    <location>
        <begin position="63"/>
        <end position="101"/>
    </location>
</feature>
<feature type="domain" description="EGF-like" evidence="2">
    <location>
        <begin position="110"/>
        <end position="151"/>
    </location>
</feature>
<dbReference type="SMART" id="SM00181">
    <property type="entry name" value="EGF"/>
    <property type="match status" value="3"/>
</dbReference>
<keyword evidence="1" id="KW-0472">Membrane</keyword>
<dbReference type="AlphaFoldDB" id="A0A8B6G4Z1"/>
<organism evidence="3 4">
    <name type="scientific">Mytilus galloprovincialis</name>
    <name type="common">Mediterranean mussel</name>
    <dbReference type="NCBI Taxonomy" id="29158"/>
    <lineage>
        <taxon>Eukaryota</taxon>
        <taxon>Metazoa</taxon>
        <taxon>Spiralia</taxon>
        <taxon>Lophotrochozoa</taxon>
        <taxon>Mollusca</taxon>
        <taxon>Bivalvia</taxon>
        <taxon>Autobranchia</taxon>
        <taxon>Pteriomorphia</taxon>
        <taxon>Mytilida</taxon>
        <taxon>Mytiloidea</taxon>
        <taxon>Mytilidae</taxon>
        <taxon>Mytilinae</taxon>
        <taxon>Mytilus</taxon>
    </lineage>
</organism>
<evidence type="ECO:0000313" key="3">
    <source>
        <dbReference type="EMBL" id="VDI58692.1"/>
    </source>
</evidence>
<proteinExistence type="predicted"/>